<evidence type="ECO:0000259" key="1">
    <source>
        <dbReference type="PROSITE" id="PS51112"/>
    </source>
</evidence>
<evidence type="ECO:0000313" key="2">
    <source>
        <dbReference type="EMBL" id="OGH04668.1"/>
    </source>
</evidence>
<reference evidence="2 3" key="1">
    <citation type="journal article" date="2016" name="Nat. Commun.">
        <title>Thousands of microbial genomes shed light on interconnected biogeochemical processes in an aquifer system.</title>
        <authorList>
            <person name="Anantharaman K."/>
            <person name="Brown C.T."/>
            <person name="Hug L.A."/>
            <person name="Sharon I."/>
            <person name="Castelle C.J."/>
            <person name="Probst A.J."/>
            <person name="Thomas B.C."/>
            <person name="Singh A."/>
            <person name="Wilkins M.J."/>
            <person name="Karaoz U."/>
            <person name="Brodie E.L."/>
            <person name="Williams K.H."/>
            <person name="Hubbard S.S."/>
            <person name="Banfield J.F."/>
        </authorList>
    </citation>
    <scope>NUCLEOTIDE SEQUENCE [LARGE SCALE GENOMIC DNA]</scope>
</reference>
<protein>
    <recommendedName>
        <fullName evidence="1">AMMECR1 domain-containing protein</fullName>
    </recommendedName>
</protein>
<dbReference type="InterPro" id="IPR027623">
    <property type="entry name" value="AmmeMemoSam_A"/>
</dbReference>
<evidence type="ECO:0000313" key="3">
    <source>
        <dbReference type="Proteomes" id="UP000177583"/>
    </source>
</evidence>
<comment type="caution">
    <text evidence="2">The sequence shown here is derived from an EMBL/GenBank/DDBJ whole genome shotgun (WGS) entry which is preliminary data.</text>
</comment>
<dbReference type="PROSITE" id="PS51112">
    <property type="entry name" value="AMMECR1"/>
    <property type="match status" value="1"/>
</dbReference>
<dbReference type="NCBIfam" id="TIGR00296">
    <property type="entry name" value="TIGR00296 family protein"/>
    <property type="match status" value="1"/>
</dbReference>
<accession>A0A1F6H2Q3</accession>
<name>A0A1F6H2Q3_9PROT</name>
<sequence length="186" mass="20985">MLSPSQKTKLLVLARKALEKRLLHRDYDPQAYHDPGFEEKRGCFVTLKDQGELRGCIGQINTKTTLAKLVPQMAVAAALEDPRFEPVRPAELSGLTLEVSVLTLPQPVATGPIQKQMEQLRPMVDGVILEAQGHQATFLPQVWEQLHSKEEFLTALCQKAHLPGDYWRQGDLKLFTYQAQHFEEAT</sequence>
<dbReference type="PANTHER" id="PTHR13016">
    <property type="entry name" value="AMMECR1 HOMOLOG"/>
    <property type="match status" value="1"/>
</dbReference>
<dbReference type="Gene3D" id="3.30.1490.150">
    <property type="entry name" value="Hypothetical protein ph0010, domain 2"/>
    <property type="match status" value="1"/>
</dbReference>
<dbReference type="EMBL" id="MFNF01000001">
    <property type="protein sequence ID" value="OGH04668.1"/>
    <property type="molecule type" value="Genomic_DNA"/>
</dbReference>
<organism evidence="2 3">
    <name type="scientific">Candidatus Lambdaproteobacteria bacterium RIFOXYD2_FULL_56_26</name>
    <dbReference type="NCBI Taxonomy" id="1817773"/>
    <lineage>
        <taxon>Bacteria</taxon>
        <taxon>Pseudomonadati</taxon>
        <taxon>Pseudomonadota</taxon>
        <taxon>Candidatus Lambdaproteobacteria</taxon>
    </lineage>
</organism>
<dbReference type="Pfam" id="PF01871">
    <property type="entry name" value="AMMECR1"/>
    <property type="match status" value="1"/>
</dbReference>
<dbReference type="AlphaFoldDB" id="A0A1F6H2Q3"/>
<dbReference type="PANTHER" id="PTHR13016:SF0">
    <property type="entry name" value="AMME SYNDROME CANDIDATE GENE 1 PROTEIN"/>
    <property type="match status" value="1"/>
</dbReference>
<dbReference type="NCBIfam" id="TIGR04335">
    <property type="entry name" value="AmmeMemoSam_A"/>
    <property type="match status" value="1"/>
</dbReference>
<proteinExistence type="predicted"/>
<dbReference type="InterPro" id="IPR002733">
    <property type="entry name" value="AMMECR1_domain"/>
</dbReference>
<dbReference type="InterPro" id="IPR027485">
    <property type="entry name" value="AMMECR1_N"/>
</dbReference>
<dbReference type="InterPro" id="IPR036071">
    <property type="entry name" value="AMMECR1_dom_sf"/>
</dbReference>
<dbReference type="Proteomes" id="UP000177583">
    <property type="component" value="Unassembled WGS sequence"/>
</dbReference>
<dbReference type="SUPFAM" id="SSF143447">
    <property type="entry name" value="AMMECR1-like"/>
    <property type="match status" value="1"/>
</dbReference>
<feature type="domain" description="AMMECR1" evidence="1">
    <location>
        <begin position="5"/>
        <end position="186"/>
    </location>
</feature>
<gene>
    <name evidence="2" type="ORF">A2557_06670</name>
</gene>
<dbReference type="InterPro" id="IPR023473">
    <property type="entry name" value="AMMECR1"/>
</dbReference>
<dbReference type="Gene3D" id="3.30.700.20">
    <property type="entry name" value="Hypothetical protein ph0010, domain 1"/>
    <property type="match status" value="1"/>
</dbReference>